<gene>
    <name evidence="2" type="ORF">PQR62_03885</name>
</gene>
<name>A0ABW9A3Z3_9BURK</name>
<organism evidence="2 3">
    <name type="scientific">Herbaspirillum lusitanum</name>
    <dbReference type="NCBI Taxonomy" id="213312"/>
    <lineage>
        <taxon>Bacteria</taxon>
        <taxon>Pseudomonadati</taxon>
        <taxon>Pseudomonadota</taxon>
        <taxon>Betaproteobacteria</taxon>
        <taxon>Burkholderiales</taxon>
        <taxon>Oxalobacteraceae</taxon>
        <taxon>Herbaspirillum</taxon>
    </lineage>
</organism>
<reference evidence="2 3" key="1">
    <citation type="journal article" date="2024" name="Chem. Sci.">
        <title>Discovery of megapolipeptins by genome mining of a Burkholderiales bacteria collection.</title>
        <authorList>
            <person name="Paulo B.S."/>
            <person name="Recchia M.J.J."/>
            <person name="Lee S."/>
            <person name="Fergusson C.H."/>
            <person name="Romanowski S.B."/>
            <person name="Hernandez A."/>
            <person name="Krull N."/>
            <person name="Liu D.Y."/>
            <person name="Cavanagh H."/>
            <person name="Bos A."/>
            <person name="Gray C.A."/>
            <person name="Murphy B.T."/>
            <person name="Linington R.G."/>
            <person name="Eustaquio A.S."/>
        </authorList>
    </citation>
    <scope>NUCLEOTIDE SEQUENCE [LARGE SCALE GENOMIC DNA]</scope>
    <source>
        <strain evidence="2 3">RL21-008-BIB-A</strain>
    </source>
</reference>
<evidence type="ECO:0000256" key="1">
    <source>
        <dbReference type="SAM" id="MobiDB-lite"/>
    </source>
</evidence>
<dbReference type="RefSeq" id="WP_408155007.1">
    <property type="nucleotide sequence ID" value="NZ_JAQQFM010000002.1"/>
</dbReference>
<evidence type="ECO:0008006" key="4">
    <source>
        <dbReference type="Google" id="ProtNLM"/>
    </source>
</evidence>
<accession>A0ABW9A3Z3</accession>
<proteinExistence type="predicted"/>
<sequence length="85" mass="9054">MQISFDDIRPHAGSQFSSSVEGVEISLTHKGKQITPGDSVSYAFHGKQDTSVPMMAALQRTAGSNAADAVPSKVRGAILVSFNYR</sequence>
<dbReference type="EMBL" id="JAQQFM010000002">
    <property type="protein sequence ID" value="MFL9923393.1"/>
    <property type="molecule type" value="Genomic_DNA"/>
</dbReference>
<feature type="compositionally biased region" description="Basic and acidic residues" evidence="1">
    <location>
        <begin position="1"/>
        <end position="10"/>
    </location>
</feature>
<comment type="caution">
    <text evidence="2">The sequence shown here is derived from an EMBL/GenBank/DDBJ whole genome shotgun (WGS) entry which is preliminary data.</text>
</comment>
<evidence type="ECO:0000313" key="3">
    <source>
        <dbReference type="Proteomes" id="UP001629246"/>
    </source>
</evidence>
<protein>
    <recommendedName>
        <fullName evidence="4">Fimbrial protein</fullName>
    </recommendedName>
</protein>
<dbReference type="Proteomes" id="UP001629246">
    <property type="component" value="Unassembled WGS sequence"/>
</dbReference>
<keyword evidence="3" id="KW-1185">Reference proteome</keyword>
<feature type="region of interest" description="Disordered" evidence="1">
    <location>
        <begin position="1"/>
        <end position="20"/>
    </location>
</feature>
<evidence type="ECO:0000313" key="2">
    <source>
        <dbReference type="EMBL" id="MFL9923393.1"/>
    </source>
</evidence>